<evidence type="ECO:0000256" key="7">
    <source>
        <dbReference type="ARBA" id="ARBA00023242"/>
    </source>
</evidence>
<dbReference type="AlphaFoldDB" id="A0A6J0MRF7"/>
<organism evidence="11 12">
    <name type="scientific">Raphanus sativus</name>
    <name type="common">Radish</name>
    <name type="synonym">Raphanus raphanistrum var. sativus</name>
    <dbReference type="NCBI Taxonomy" id="3726"/>
    <lineage>
        <taxon>Eukaryota</taxon>
        <taxon>Viridiplantae</taxon>
        <taxon>Streptophyta</taxon>
        <taxon>Embryophyta</taxon>
        <taxon>Tracheophyta</taxon>
        <taxon>Spermatophyta</taxon>
        <taxon>Magnoliopsida</taxon>
        <taxon>eudicotyledons</taxon>
        <taxon>Gunneridae</taxon>
        <taxon>Pentapetalae</taxon>
        <taxon>rosids</taxon>
        <taxon>malvids</taxon>
        <taxon>Brassicales</taxon>
        <taxon>Brassicaceae</taxon>
        <taxon>Brassiceae</taxon>
        <taxon>Raphanus</taxon>
    </lineage>
</organism>
<feature type="domain" description="HTH myb-type" evidence="10">
    <location>
        <begin position="67"/>
        <end position="121"/>
    </location>
</feature>
<evidence type="ECO:0000256" key="1">
    <source>
        <dbReference type="ARBA" id="ARBA00004123"/>
    </source>
</evidence>
<dbReference type="SMART" id="SM00717">
    <property type="entry name" value="SANT"/>
    <property type="match status" value="2"/>
</dbReference>
<feature type="domain" description="Myb-like" evidence="9">
    <location>
        <begin position="67"/>
        <end position="117"/>
    </location>
</feature>
<evidence type="ECO:0000313" key="11">
    <source>
        <dbReference type="Proteomes" id="UP000504610"/>
    </source>
</evidence>
<feature type="compositionally biased region" description="Low complexity" evidence="8">
    <location>
        <begin position="164"/>
        <end position="183"/>
    </location>
</feature>
<dbReference type="SUPFAM" id="SSF46689">
    <property type="entry name" value="Homeodomain-like"/>
    <property type="match status" value="1"/>
</dbReference>
<keyword evidence="4" id="KW-0238">DNA-binding</keyword>
<keyword evidence="2" id="KW-0677">Repeat</keyword>
<dbReference type="Gene3D" id="1.10.10.60">
    <property type="entry name" value="Homeodomain-like"/>
    <property type="match status" value="2"/>
</dbReference>
<dbReference type="InterPro" id="IPR017930">
    <property type="entry name" value="Myb_dom"/>
</dbReference>
<dbReference type="FunFam" id="1.10.10.60:FF:000404">
    <property type="entry name" value="Transcription factor MYB97"/>
    <property type="match status" value="1"/>
</dbReference>
<dbReference type="GO" id="GO:0003700">
    <property type="term" value="F:DNA-binding transcription factor activity"/>
    <property type="evidence" value="ECO:0007669"/>
    <property type="project" value="UniProtKB-ARBA"/>
</dbReference>
<dbReference type="GO" id="GO:0090406">
    <property type="term" value="C:pollen tube"/>
    <property type="evidence" value="ECO:0007669"/>
    <property type="project" value="UniProtKB-ARBA"/>
</dbReference>
<dbReference type="GO" id="GO:0048235">
    <property type="term" value="P:pollen sperm cell differentiation"/>
    <property type="evidence" value="ECO:0007669"/>
    <property type="project" value="UniProtKB-ARBA"/>
</dbReference>
<keyword evidence="5" id="KW-0010">Activator</keyword>
<dbReference type="GO" id="GO:0003677">
    <property type="term" value="F:DNA binding"/>
    <property type="evidence" value="ECO:0007669"/>
    <property type="project" value="UniProtKB-KW"/>
</dbReference>
<dbReference type="Proteomes" id="UP000504610">
    <property type="component" value="Chromosome 3"/>
</dbReference>
<evidence type="ECO:0000256" key="4">
    <source>
        <dbReference type="ARBA" id="ARBA00023125"/>
    </source>
</evidence>
<dbReference type="GO" id="GO:0080092">
    <property type="term" value="P:regulation of pollen tube growth"/>
    <property type="evidence" value="ECO:0007669"/>
    <property type="project" value="UniProtKB-ARBA"/>
</dbReference>
<evidence type="ECO:0000256" key="8">
    <source>
        <dbReference type="SAM" id="MobiDB-lite"/>
    </source>
</evidence>
<evidence type="ECO:0000259" key="9">
    <source>
        <dbReference type="PROSITE" id="PS50090"/>
    </source>
</evidence>
<reference evidence="12" key="2">
    <citation type="submission" date="2025-08" db="UniProtKB">
        <authorList>
            <consortium name="RefSeq"/>
        </authorList>
    </citation>
    <scope>IDENTIFICATION</scope>
    <source>
        <tissue evidence="12">Leaf</tissue>
    </source>
</reference>
<gene>
    <name evidence="12" type="primary">LOC108845410</name>
</gene>
<dbReference type="FunFam" id="1.10.10.60:FF:000001">
    <property type="entry name" value="MYB-related transcription factor"/>
    <property type="match status" value="1"/>
</dbReference>
<feature type="region of interest" description="Disordered" evidence="8">
    <location>
        <begin position="427"/>
        <end position="450"/>
    </location>
</feature>
<dbReference type="RefSeq" id="XP_018474126.2">
    <property type="nucleotide sequence ID" value="XM_018618624.2"/>
</dbReference>
<dbReference type="GO" id="GO:0005634">
    <property type="term" value="C:nucleus"/>
    <property type="evidence" value="ECO:0007669"/>
    <property type="project" value="UniProtKB-SubCell"/>
</dbReference>
<evidence type="ECO:0000256" key="3">
    <source>
        <dbReference type="ARBA" id="ARBA00023015"/>
    </source>
</evidence>
<keyword evidence="3" id="KW-0805">Transcription regulation</keyword>
<evidence type="ECO:0000256" key="5">
    <source>
        <dbReference type="ARBA" id="ARBA00023159"/>
    </source>
</evidence>
<feature type="domain" description="HTH myb-type" evidence="10">
    <location>
        <begin position="14"/>
        <end position="66"/>
    </location>
</feature>
<accession>A0A6J0MRF7</accession>
<dbReference type="InterPro" id="IPR001005">
    <property type="entry name" value="SANT/Myb"/>
</dbReference>
<evidence type="ECO:0000256" key="6">
    <source>
        <dbReference type="ARBA" id="ARBA00023163"/>
    </source>
</evidence>
<dbReference type="PANTHER" id="PTHR47995">
    <property type="entry name" value="TRANSCRIPTION FACTOR MYB33-RELATED"/>
    <property type="match status" value="1"/>
</dbReference>
<feature type="domain" description="Myb-like" evidence="9">
    <location>
        <begin position="14"/>
        <end position="66"/>
    </location>
</feature>
<dbReference type="PANTHER" id="PTHR47995:SF6">
    <property type="entry name" value="MYB DOMAIN PROTEIN 81-RELATED"/>
    <property type="match status" value="1"/>
</dbReference>
<keyword evidence="7" id="KW-0539">Nucleus</keyword>
<dbReference type="Pfam" id="PF00249">
    <property type="entry name" value="Myb_DNA-binding"/>
    <property type="match status" value="2"/>
</dbReference>
<dbReference type="InterPro" id="IPR009057">
    <property type="entry name" value="Homeodomain-like_sf"/>
</dbReference>
<keyword evidence="11" id="KW-1185">Reference proteome</keyword>
<protein>
    <submittedName>
        <fullName evidence="12">Transcription factor MYB101-like</fullName>
    </submittedName>
</protein>
<evidence type="ECO:0000313" key="12">
    <source>
        <dbReference type="RefSeq" id="XP_018474126.2"/>
    </source>
</evidence>
<proteinExistence type="predicted"/>
<dbReference type="PROSITE" id="PS50090">
    <property type="entry name" value="MYB_LIKE"/>
    <property type="match status" value="2"/>
</dbReference>
<feature type="region of interest" description="Disordered" evidence="8">
    <location>
        <begin position="155"/>
        <end position="186"/>
    </location>
</feature>
<dbReference type="PROSITE" id="PS51294">
    <property type="entry name" value="HTH_MYB"/>
    <property type="match status" value="2"/>
</dbReference>
<dbReference type="GeneID" id="108845410"/>
<comment type="subcellular location">
    <subcellularLocation>
        <location evidence="1">Nucleus</location>
    </subcellularLocation>
</comment>
<dbReference type="OrthoDB" id="2143914at2759"/>
<reference evidence="11" key="1">
    <citation type="journal article" date="2019" name="Database">
        <title>The radish genome database (RadishGD): an integrated information resource for radish genomics.</title>
        <authorList>
            <person name="Yu H.J."/>
            <person name="Baek S."/>
            <person name="Lee Y.J."/>
            <person name="Cho A."/>
            <person name="Mun J.H."/>
        </authorList>
    </citation>
    <scope>NUCLEOTIDE SEQUENCE [LARGE SCALE GENOMIC DNA]</scope>
    <source>
        <strain evidence="11">cv. WK10039</strain>
    </source>
</reference>
<dbReference type="CDD" id="cd00167">
    <property type="entry name" value="SANT"/>
    <property type="match status" value="2"/>
</dbReference>
<dbReference type="KEGG" id="rsz:108845410"/>
<name>A0A6J0MRF7_RAPSA</name>
<keyword evidence="6" id="KW-0804">Transcription</keyword>
<sequence length="460" mass="51434">MHGGGETTATVTEARGLKKGPWTTTEDAILTEYVRKHGEGNWNAVLKNSGLLRCGKSCRLRWANHLRPILKKGSFSPDEEKIIIELHAKMGNKWARMASQLPGRTDNEIKNYWNTRMKRRQRTGLPLYLDEIHHQGIDNDDDFEFNSFQFSNQDHSNHQKMIQPTNSSNSTPSSSSSFSSSSSQPQKNMCLDPLIYTNPVLNHIPDTPINPHMFSLYNNSLENENNQFGFSLPLSSSSSSNEFCTTDKKDIVAMSYSSFLIRDHEMRPSSFPLGLDNTVLELPSVQTPTHLLSSNTIIDNGVHLYPPAGNSGLLDTVLEESRALSRGRIFNDVMVSSSGLCEDQDQKVEIDFENRLIDHLNCSHQSSSETTPNLYKRYNELTIVKATMDDDDGIMMSLINNFPSTTPLPNDWYRMTEIQTEALTSGILTGNHQGDSPLEPQEALPSSGTVDPLALLGSCY</sequence>
<evidence type="ECO:0000256" key="2">
    <source>
        <dbReference type="ARBA" id="ARBA00022737"/>
    </source>
</evidence>
<dbReference type="GO" id="GO:0045893">
    <property type="term" value="P:positive regulation of DNA-templated transcription"/>
    <property type="evidence" value="ECO:0007669"/>
    <property type="project" value="UniProtKB-ARBA"/>
</dbReference>
<evidence type="ECO:0000259" key="10">
    <source>
        <dbReference type="PROSITE" id="PS51294"/>
    </source>
</evidence>